<feature type="compositionally biased region" description="Polar residues" evidence="1">
    <location>
        <begin position="399"/>
        <end position="409"/>
    </location>
</feature>
<reference evidence="4" key="1">
    <citation type="journal article" date="2013" name="Nat. Genet.">
        <title>The wheat powdery mildew genome shows the unique evolution of an obligate biotroph.</title>
        <authorList>
            <person name="Wicker T."/>
            <person name="Oberhaensli S."/>
            <person name="Parlange F."/>
            <person name="Buchmann J.P."/>
            <person name="Shatalina M."/>
            <person name="Roffler S."/>
            <person name="Ben-David R."/>
            <person name="Dolezel J."/>
            <person name="Simkova H."/>
            <person name="Schulze-Lefert P."/>
            <person name="Spanu P.D."/>
            <person name="Bruggmann R."/>
            <person name="Amselem J."/>
            <person name="Quesneville H."/>
            <person name="Ver Loren van Themaat E."/>
            <person name="Paape T."/>
            <person name="Shimizu K.K."/>
            <person name="Keller B."/>
        </authorList>
    </citation>
    <scope>NUCLEOTIDE SEQUENCE [LARGE SCALE GENOMIC DNA]</scope>
    <source>
        <strain evidence="4">96224</strain>
    </source>
</reference>
<protein>
    <submittedName>
        <fullName evidence="3">Bgt-3723</fullName>
    </submittedName>
</protein>
<feature type="compositionally biased region" description="Polar residues" evidence="1">
    <location>
        <begin position="372"/>
        <end position="381"/>
    </location>
</feature>
<sequence length="456" mass="50681">MLDENLPTFFIQSPRSEDPYSTTILLGENGSEPQPIYTLRKPDPRLTAAKGCYAVALHDSYNPDVLYADVQAKPEWTQTVPSLAEPRTQTGVNTSVPFVPNGFTIQLYNPNQPMIVKHVAGTWNTSAHWEFEMPQSTFRVPSSSILDQGHDAPALSDVTPKIKFKWKRDGKLSRDIACYLVGQKIVGKKSKEPDITIAFFKGGRDFTIYQPNMHRVEIEDTKGLEVALLLSGIVIKDLYFNANKEMFNLYSSADTATSGANLTKKSSLTSKPAGSSSTKPPHNLLINTLGSSSTPSIRTASEIDAETERLRKVIEAEEEAQKKAEEKEQQFIKDMLDAEERENRERELLVEKETERLRKEYGVSMTPLLSPANPNTGPHLNSSTSSQTQAPSSPKPMHSSESGQFNIPQVSEWLARQQQKQKIGNWSPSSTSTSTLNSSGLLNLVQKIHRKKSSQS</sequence>
<dbReference type="OrthoDB" id="3357341at2759"/>
<reference evidence="3" key="3">
    <citation type="submission" date="2018-07" db="EMBL/GenBank/DDBJ databases">
        <authorList>
            <person name="Quirk P.G."/>
            <person name="Krulwich T.A."/>
        </authorList>
    </citation>
    <scope>NUCLEOTIDE SEQUENCE</scope>
    <source>
        <strain evidence="3">96224</strain>
    </source>
</reference>
<gene>
    <name evidence="2" type="ORF">BGT96224_3723</name>
    <name evidence="3" type="ORF">BGT96224V2_LOCUS5693</name>
</gene>
<organism evidence="3">
    <name type="scientific">Blumeria graminis f. sp. tritici 96224</name>
    <dbReference type="NCBI Taxonomy" id="1268274"/>
    <lineage>
        <taxon>Eukaryota</taxon>
        <taxon>Fungi</taxon>
        <taxon>Dikarya</taxon>
        <taxon>Ascomycota</taxon>
        <taxon>Pezizomycotina</taxon>
        <taxon>Leotiomycetes</taxon>
        <taxon>Erysiphales</taxon>
        <taxon>Erysiphaceae</taxon>
        <taxon>Blumeria</taxon>
    </lineage>
</organism>
<dbReference type="EMBL" id="UIGY01000184">
    <property type="protein sequence ID" value="SUZ12524.1"/>
    <property type="molecule type" value="Genomic_DNA"/>
</dbReference>
<proteinExistence type="predicted"/>
<feature type="region of interest" description="Disordered" evidence="1">
    <location>
        <begin position="263"/>
        <end position="304"/>
    </location>
</feature>
<dbReference type="HOGENOM" id="CLU_028621_0_0_1"/>
<accession>A0A061HJQ0</accession>
<evidence type="ECO:0000313" key="3">
    <source>
        <dbReference type="EMBL" id="SUZ12524.1"/>
    </source>
</evidence>
<feature type="compositionally biased region" description="Low complexity" evidence="1">
    <location>
        <begin position="425"/>
        <end position="444"/>
    </location>
</feature>
<evidence type="ECO:0000313" key="4">
    <source>
        <dbReference type="Proteomes" id="UP000053110"/>
    </source>
</evidence>
<feature type="compositionally biased region" description="Basic residues" evidence="1">
    <location>
        <begin position="447"/>
        <end position="456"/>
    </location>
</feature>
<dbReference type="Proteomes" id="UP000053110">
    <property type="component" value="Unassembled WGS sequence"/>
</dbReference>
<dbReference type="EMBL" id="KE375135">
    <property type="protein sequence ID" value="EPQ63026.1"/>
    <property type="molecule type" value="Genomic_DNA"/>
</dbReference>
<dbReference type="AlphaFoldDB" id="A0A061HJQ0"/>
<name>A0A061HJQ0_BLUGR</name>
<feature type="region of interest" description="Disordered" evidence="1">
    <location>
        <begin position="361"/>
        <end position="456"/>
    </location>
</feature>
<feature type="compositionally biased region" description="Low complexity" evidence="1">
    <location>
        <begin position="382"/>
        <end position="392"/>
    </location>
</feature>
<reference evidence="2" key="2">
    <citation type="submission" date="2013-01" db="EMBL/GenBank/DDBJ databases">
        <title>The wheat powdery mildew genome reveals unique evolution of an obligate biotroph.</title>
        <authorList>
            <person name="Oberhaensli S."/>
            <person name="Wicker T."/>
            <person name="Keller B."/>
        </authorList>
    </citation>
    <scope>NUCLEOTIDE SEQUENCE</scope>
    <source>
        <strain evidence="2">96224</strain>
    </source>
</reference>
<evidence type="ECO:0000313" key="2">
    <source>
        <dbReference type="EMBL" id="EPQ63026.1"/>
    </source>
</evidence>
<evidence type="ECO:0000256" key="1">
    <source>
        <dbReference type="SAM" id="MobiDB-lite"/>
    </source>
</evidence>
<feature type="compositionally biased region" description="Polar residues" evidence="1">
    <location>
        <begin position="263"/>
        <end position="299"/>
    </location>
</feature>